<sequence length="152" mass="17200">MCSICHIVFGVSLFEDNVLHPRALGLLESVGDHSNLELHLSRETPDTNRDVVGLGHVFERRGHRICPHLPLTALFVECRPAFVVVVYRLGYPEHAVVQLASHTGQPHFEDVRDDILLALRSENVHHRGFVVLFYELAVVASRQQHPLLTDLF</sequence>
<dbReference type="EMBL" id="AJ279812">
    <property type="protein sequence ID" value="CAC19128.1"/>
    <property type="molecule type" value="Genomic_DNA"/>
</dbReference>
<organism evidence="1">
    <name type="scientific">Diadromus pulchellus ascovirus 4a</name>
    <dbReference type="NCBI Taxonomy" id="158683"/>
    <lineage>
        <taxon>Viruses</taxon>
        <taxon>Varidnaviria</taxon>
        <taxon>Bamfordvirae</taxon>
        <taxon>Nucleocytoviricota</taxon>
        <taxon>Megaviricetes</taxon>
        <taxon>Pimascovirales</taxon>
        <taxon>Pimascovirales incertae sedis</taxon>
        <taxon>Ascoviridae</taxon>
        <taxon>Toursvirus</taxon>
        <taxon>Toursvirus dptv1a</taxon>
    </lineage>
</organism>
<proteinExistence type="predicted"/>
<evidence type="ECO:0000313" key="1">
    <source>
        <dbReference type="EMBL" id="CAC19128.1"/>
    </source>
</evidence>
<reference evidence="1" key="1">
    <citation type="journal article" date="2000" name="J. Gen. Virol.">
        <title>Phylogenetic position of the Diadromus pulchellus ascovirus DNA polymerase among viruses with large double-stranded DNA genomes.</title>
        <authorList>
            <person name="Stasiak K."/>
            <person name="Demattei M.V."/>
            <person name="Federici B.A."/>
            <person name="Bigot Y."/>
        </authorList>
    </citation>
    <scope>NUCLEOTIDE SEQUENCE</scope>
</reference>
<accession>Q9DSV7</accession>
<name>Q9DSV7_9VIRU</name>
<protein>
    <submittedName>
        <fullName evidence="1">Uncharacterized protein</fullName>
    </submittedName>
</protein>